<dbReference type="Proteomes" id="UP000548304">
    <property type="component" value="Unassembled WGS sequence"/>
</dbReference>
<keyword evidence="1" id="KW-1133">Transmembrane helix</keyword>
<protein>
    <recommendedName>
        <fullName evidence="4">Tetratricopeptide repeat-containing protein</fullName>
    </recommendedName>
</protein>
<proteinExistence type="predicted"/>
<dbReference type="Gene3D" id="1.25.40.10">
    <property type="entry name" value="Tetratricopeptide repeat domain"/>
    <property type="match status" value="1"/>
</dbReference>
<dbReference type="EMBL" id="JACBYW010000005">
    <property type="protein sequence ID" value="NYH79617.1"/>
    <property type="molecule type" value="Genomic_DNA"/>
</dbReference>
<dbReference type="AlphaFoldDB" id="A0A852ZAL7"/>
<feature type="transmembrane region" description="Helical" evidence="1">
    <location>
        <begin position="82"/>
        <end position="104"/>
    </location>
</feature>
<reference evidence="2 3" key="1">
    <citation type="submission" date="2020-07" db="EMBL/GenBank/DDBJ databases">
        <title>Genomic Encyclopedia of Type Strains, Phase III (KMG-III): the genomes of soil and plant-associated and newly described type strains.</title>
        <authorList>
            <person name="Whitman W."/>
        </authorList>
    </citation>
    <scope>NUCLEOTIDE SEQUENCE [LARGE SCALE GENOMIC DNA]</scope>
    <source>
        <strain evidence="2 3">CECT 8576</strain>
    </source>
</reference>
<organism evidence="2 3">
    <name type="scientific">Actinopolyspora biskrensis</name>
    <dbReference type="NCBI Taxonomy" id="1470178"/>
    <lineage>
        <taxon>Bacteria</taxon>
        <taxon>Bacillati</taxon>
        <taxon>Actinomycetota</taxon>
        <taxon>Actinomycetes</taxon>
        <taxon>Actinopolysporales</taxon>
        <taxon>Actinopolysporaceae</taxon>
        <taxon>Actinopolyspora</taxon>
    </lineage>
</organism>
<dbReference type="SUPFAM" id="SSF48452">
    <property type="entry name" value="TPR-like"/>
    <property type="match status" value="1"/>
</dbReference>
<gene>
    <name evidence="2" type="ORF">FHR84_002955</name>
</gene>
<dbReference type="RefSeq" id="WP_343075281.1">
    <property type="nucleotide sequence ID" value="NZ_JACBYW010000005.1"/>
</dbReference>
<feature type="transmembrane region" description="Helical" evidence="1">
    <location>
        <begin position="36"/>
        <end position="61"/>
    </location>
</feature>
<dbReference type="InterPro" id="IPR011990">
    <property type="entry name" value="TPR-like_helical_dom_sf"/>
</dbReference>
<evidence type="ECO:0000313" key="3">
    <source>
        <dbReference type="Proteomes" id="UP000548304"/>
    </source>
</evidence>
<accession>A0A852ZAL7</accession>
<keyword evidence="1" id="KW-0812">Transmembrane</keyword>
<evidence type="ECO:0000256" key="1">
    <source>
        <dbReference type="SAM" id="Phobius"/>
    </source>
</evidence>
<feature type="transmembrane region" description="Helical" evidence="1">
    <location>
        <begin position="116"/>
        <end position="137"/>
    </location>
</feature>
<sequence length="386" mass="40310">MRALWKPLREPWCATALAGPVVLTVLEVVLDNGFGGVALAAAGALLGAIVLPAGVRAGLLLGSFLFGLRVHNIVIGAMRRVATFRLGGVLVTVRALPVVLSADIGPRREPVVTRSVLAAVTSALAGLLVVGACLLAADSSFGRGLFLATTASMIHALVPRRAPLGTSTGWLLFGLPRMSEPRRLEFRAGARAAEAHALLQDGRIDAAEAVVDELAEIAPNARTTASCRATVHEARGEFDEATMLLLHTLSTHSPEAREMSYLLAGLAGLALAAAEAGQLPSEDLIPTAEQALHDSVKLGFPGFELSGTFGLLALANGETDRATHLAELGARHATSGTTRADNLATLARAHMARGDNASARAALAEAEGLAAWWPRVRSTRERLTIR</sequence>
<keyword evidence="3" id="KW-1185">Reference proteome</keyword>
<comment type="caution">
    <text evidence="2">The sequence shown here is derived from an EMBL/GenBank/DDBJ whole genome shotgun (WGS) entry which is preliminary data.</text>
</comment>
<evidence type="ECO:0000313" key="2">
    <source>
        <dbReference type="EMBL" id="NYH79617.1"/>
    </source>
</evidence>
<keyword evidence="1" id="KW-0472">Membrane</keyword>
<evidence type="ECO:0008006" key="4">
    <source>
        <dbReference type="Google" id="ProtNLM"/>
    </source>
</evidence>
<feature type="transmembrane region" description="Helical" evidence="1">
    <location>
        <begin position="12"/>
        <end position="30"/>
    </location>
</feature>
<name>A0A852ZAL7_9ACTN</name>